<accession>A0ACC3AGG9</accession>
<name>A0ACC3AGG9_9EURO</name>
<gene>
    <name evidence="1" type="ORF">H2198_001663</name>
</gene>
<evidence type="ECO:0000313" key="2">
    <source>
        <dbReference type="Proteomes" id="UP001172386"/>
    </source>
</evidence>
<sequence length="759" mass="86012">MSPNLGVTIFDEPEHIEPPTSYDDDDTRSPTLVAQSPKLHRASVSGRKMTGRPALHQSPSNASLTQTMSNLKLDNLGSNNNQTPDGTGDQALLHQVMQWLQDERGKRSDERENAPQSEPGVQTKRSDSSVKSDRELSLDKLERILAKYAVSSLSSTSALQHRQSSNISRRGSVARKLLRSPFISAMTSDTDAGDAVAVVPHVEASLDNTKTLSYSGGAAVDSADTDSSKPKDQKYWEVFKQDILRLTHTLGLRGWRRLPLEHGGTLHVERLSGALTNAVYVVKPPKDMSLFQKKIKAADGTEIPMRRSPKELLLRVYGPQVEHLIDRDNELMILRRLAVRNIGPKLLGYFTNGRFEEFLHAKTLTPQDLRDGSTSKQIAKRMKELHEGIDLLESEKAGGPFVFKNWDAWVDRVEKVITWLDQQVHDEEHGKPPSSKRYTRRGLVCGVEWKFFRDAYDSYRARLVKECGGKSGIRRRLVFAHNDTQYGNLMKLQPGDESPLLQPVNQHKQLVVIDFEYANANTRGLEFVNHFTEWCYDYHHPEHNYACNTKQYPTPDEQKRFLRAYVMHRPQFAPSASSTPLFEGREKTNIPNFMLDARAPGSGYASDYDTDERAWEKAQEQEIQDLLQETRLWRIANSAQWVAWGIVQAKVPELDELPKKSVAGAVVDKVLKSIHVKSDPLDEDVKDKQEAAAADRPEGREQEEAHHEGADDEDEDAFDYLAYAQERAMFFWGDCVLMGIVKESDLPEAMRPHIKYVKY</sequence>
<dbReference type="EMBL" id="JAPDRQ010000019">
    <property type="protein sequence ID" value="KAJ9661911.1"/>
    <property type="molecule type" value="Genomic_DNA"/>
</dbReference>
<reference evidence="1" key="1">
    <citation type="submission" date="2022-10" db="EMBL/GenBank/DDBJ databases">
        <title>Culturing micro-colonial fungi from biological soil crusts in the Mojave desert and describing Neophaeococcomyces mojavensis, and introducing the new genera and species Taxawa tesnikishii.</title>
        <authorList>
            <person name="Kurbessoian T."/>
            <person name="Stajich J.E."/>
        </authorList>
    </citation>
    <scope>NUCLEOTIDE SEQUENCE</scope>
    <source>
        <strain evidence="1">JES_112</strain>
    </source>
</reference>
<proteinExistence type="predicted"/>
<dbReference type="Proteomes" id="UP001172386">
    <property type="component" value="Unassembled WGS sequence"/>
</dbReference>
<comment type="caution">
    <text evidence="1">The sequence shown here is derived from an EMBL/GenBank/DDBJ whole genome shotgun (WGS) entry which is preliminary data.</text>
</comment>
<protein>
    <submittedName>
        <fullName evidence="1">Uncharacterized protein</fullName>
    </submittedName>
</protein>
<keyword evidence="2" id="KW-1185">Reference proteome</keyword>
<organism evidence="1 2">
    <name type="scientific">Neophaeococcomyces mojaviensis</name>
    <dbReference type="NCBI Taxonomy" id="3383035"/>
    <lineage>
        <taxon>Eukaryota</taxon>
        <taxon>Fungi</taxon>
        <taxon>Dikarya</taxon>
        <taxon>Ascomycota</taxon>
        <taxon>Pezizomycotina</taxon>
        <taxon>Eurotiomycetes</taxon>
        <taxon>Chaetothyriomycetidae</taxon>
        <taxon>Chaetothyriales</taxon>
        <taxon>Chaetothyriales incertae sedis</taxon>
        <taxon>Neophaeococcomyces</taxon>
    </lineage>
</organism>
<evidence type="ECO:0000313" key="1">
    <source>
        <dbReference type="EMBL" id="KAJ9661911.1"/>
    </source>
</evidence>